<keyword evidence="2" id="KW-1185">Reference proteome</keyword>
<gene>
    <name evidence="1" type="ORF">J2Z28_000442</name>
</gene>
<name>A0ABS4RLS0_PAEXY</name>
<accession>A0ABS4RLS0</accession>
<sequence length="54" mass="6569">MDKEKVSAYMHEHFDDTNSDKDRLIKDFMVLMEFGQFDAEEEEETEDNEAYDNW</sequence>
<evidence type="ECO:0000313" key="1">
    <source>
        <dbReference type="EMBL" id="MBP2243837.1"/>
    </source>
</evidence>
<dbReference type="Proteomes" id="UP000810207">
    <property type="component" value="Unassembled WGS sequence"/>
</dbReference>
<reference evidence="1 2" key="1">
    <citation type="submission" date="2021-03" db="EMBL/GenBank/DDBJ databases">
        <title>Genomic Encyclopedia of Type Strains, Phase IV (KMG-IV): sequencing the most valuable type-strain genomes for metagenomic binning, comparative biology and taxonomic classification.</title>
        <authorList>
            <person name="Goeker M."/>
        </authorList>
    </citation>
    <scope>NUCLEOTIDE SEQUENCE [LARGE SCALE GENOMIC DNA]</scope>
    <source>
        <strain evidence="1 2">DSM 21292</strain>
    </source>
</reference>
<comment type="caution">
    <text evidence="1">The sequence shown here is derived from an EMBL/GenBank/DDBJ whole genome shotgun (WGS) entry which is preliminary data.</text>
</comment>
<dbReference type="EMBL" id="JAGIKV010000001">
    <property type="protein sequence ID" value="MBP2243837.1"/>
    <property type="molecule type" value="Genomic_DNA"/>
</dbReference>
<evidence type="ECO:0000313" key="2">
    <source>
        <dbReference type="Proteomes" id="UP000810207"/>
    </source>
</evidence>
<proteinExistence type="predicted"/>
<organism evidence="1 2">
    <name type="scientific">Paenibacillus xylanexedens</name>
    <dbReference type="NCBI Taxonomy" id="528191"/>
    <lineage>
        <taxon>Bacteria</taxon>
        <taxon>Bacillati</taxon>
        <taxon>Bacillota</taxon>
        <taxon>Bacilli</taxon>
        <taxon>Bacillales</taxon>
        <taxon>Paenibacillaceae</taxon>
        <taxon>Paenibacillus</taxon>
    </lineage>
</organism>
<protein>
    <submittedName>
        <fullName evidence="1">Uncharacterized protein</fullName>
    </submittedName>
</protein>